<keyword evidence="3" id="KW-0237">DNA synthesis</keyword>
<dbReference type="AlphaFoldDB" id="A0AAC9P9I0"/>
<keyword evidence="8" id="KW-0560">Oxidoreductase</keyword>
<keyword evidence="4" id="KW-0547">Nucleotide-binding</keyword>
<protein>
    <recommendedName>
        <fullName evidence="2">ribonucleoside-diphosphate reductase</fullName>
        <ecNumber evidence="2">1.17.4.1</ecNumber>
    </recommendedName>
</protein>
<comment type="similarity">
    <text evidence="1">Belongs to the ribonucleoside diphosphate reductase class-2 family.</text>
</comment>
<evidence type="ECO:0000313" key="9">
    <source>
        <dbReference type="Proteomes" id="UP000182373"/>
    </source>
</evidence>
<dbReference type="GO" id="GO:0004748">
    <property type="term" value="F:ribonucleoside-diphosphate reductase activity, thioredoxin disulfide as acceptor"/>
    <property type="evidence" value="ECO:0007669"/>
    <property type="project" value="UniProtKB-EC"/>
</dbReference>
<organism evidence="8 9">
    <name type="scientific">Granulibacter bethesdensis</name>
    <dbReference type="NCBI Taxonomy" id="364410"/>
    <lineage>
        <taxon>Bacteria</taxon>
        <taxon>Pseudomonadati</taxon>
        <taxon>Pseudomonadota</taxon>
        <taxon>Alphaproteobacteria</taxon>
        <taxon>Acetobacterales</taxon>
        <taxon>Acetobacteraceae</taxon>
        <taxon>Granulibacter</taxon>
    </lineage>
</organism>
<dbReference type="Pfam" id="PF12637">
    <property type="entry name" value="TSCPD"/>
    <property type="match status" value="1"/>
</dbReference>
<evidence type="ECO:0000259" key="7">
    <source>
        <dbReference type="Pfam" id="PF12637"/>
    </source>
</evidence>
<dbReference type="GO" id="GO:0000166">
    <property type="term" value="F:nucleotide binding"/>
    <property type="evidence" value="ECO:0007669"/>
    <property type="project" value="UniProtKB-KW"/>
</dbReference>
<evidence type="ECO:0000313" key="8">
    <source>
        <dbReference type="EMBL" id="APH55039.1"/>
    </source>
</evidence>
<dbReference type="Proteomes" id="UP000182373">
    <property type="component" value="Chromosome"/>
</dbReference>
<sequence>MFIPVIQRKIDSRSSGAGPTITAMNKRPSPPVPAADHADHGQSIWHGIRMRDVLAAPSPDDDPRAIRIPVSWSDDAAAALAALCTEMATPPRPKRGRAARPTPFGHRIDAVLAADRWITPLDEAACRAGLHETLGASLHTMLRDRRGTAGVSLWTGQEDALTPPSFLINLPAFYTRTDGLDVAALGQAVSDAVLALTLAVPSARRLAVSPTGLAALLDKAGLAYASQEARDTARCLVAFIRACADHASAITARSLGGGEAASSVVSRNLPLSCPLQGLAEAARQACESAPLGGLRHRATTAILPPQIVESLLGVRISGIAPGFSPLTSEGALSESAQDWLLARGLRAEDAIAALIRGESVFPSADTAARIAMHDAVAPFIHMMEARPAAEPDKDASTTPVLSVQAEDLPARRRGYTQRATVGGHTVFLRTGEYADGRLGEISISLPKDSPTARGLTECLAQAISIGLQHGVRLDRFVEALALTDFGPAGTVEGDPSVDRATSIPDYVVRHLAASYTHQAVTPAPVVEGRVVEGRNEDEDTIAPLLPLDLPHDMSKISARSRRRGLRLVNG</sequence>
<gene>
    <name evidence="8" type="ORF">GbCGDNIH9_1737</name>
</gene>
<accession>A0AAC9P9I0</accession>
<dbReference type="GO" id="GO:0071897">
    <property type="term" value="P:DNA biosynthetic process"/>
    <property type="evidence" value="ECO:0007669"/>
    <property type="project" value="UniProtKB-KW"/>
</dbReference>
<evidence type="ECO:0000256" key="6">
    <source>
        <dbReference type="SAM" id="MobiDB-lite"/>
    </source>
</evidence>
<evidence type="ECO:0000256" key="3">
    <source>
        <dbReference type="ARBA" id="ARBA00022634"/>
    </source>
</evidence>
<dbReference type="EMBL" id="CP018191">
    <property type="protein sequence ID" value="APH55039.1"/>
    <property type="molecule type" value="Genomic_DNA"/>
</dbReference>
<dbReference type="EC" id="1.17.4.1" evidence="2"/>
<dbReference type="SUPFAM" id="SSF51998">
    <property type="entry name" value="PFL-like glycyl radical enzymes"/>
    <property type="match status" value="1"/>
</dbReference>
<proteinExistence type="inferred from homology"/>
<feature type="domain" description="TSCPD" evidence="7">
    <location>
        <begin position="409"/>
        <end position="513"/>
    </location>
</feature>
<name>A0AAC9P9I0_9PROT</name>
<reference evidence="9" key="1">
    <citation type="submission" date="2016-11" db="EMBL/GenBank/DDBJ databases">
        <title>Comparative genomic and phenotypic analysis of Granulibacter bethesdensis clinical isolates from patients with chronic granulomatous disease.</title>
        <authorList>
            <person name="Zarember K.A."/>
            <person name="Porcella S.F."/>
            <person name="Chu J."/>
            <person name="Ding L."/>
            <person name="Dahlstrom E."/>
            <person name="Barbian K."/>
            <person name="Martens C."/>
            <person name="Sykora L."/>
            <person name="Kramer S."/>
            <person name="Pettinato A.M."/>
            <person name="Hong H."/>
            <person name="Wald G."/>
            <person name="Berg L.J."/>
            <person name="Rogge L.S."/>
            <person name="Greenberg D.E."/>
            <person name="Falcone E.L."/>
            <person name="Neves J.F."/>
            <person name="Simoes M.J."/>
            <person name="Casal M."/>
            <person name="Rodriguez-Lopez F.C."/>
            <person name="Zelazny A."/>
            <person name="Gallin J.I."/>
            <person name="Holland S.M."/>
        </authorList>
    </citation>
    <scope>NUCLEOTIDE SEQUENCE [LARGE SCALE GENOMIC DNA]</scope>
    <source>
        <strain evidence="9">NIH9.1</strain>
    </source>
</reference>
<dbReference type="InterPro" id="IPR024434">
    <property type="entry name" value="TSCPD_dom"/>
</dbReference>
<evidence type="ECO:0000256" key="5">
    <source>
        <dbReference type="ARBA" id="ARBA00047754"/>
    </source>
</evidence>
<evidence type="ECO:0000256" key="4">
    <source>
        <dbReference type="ARBA" id="ARBA00022741"/>
    </source>
</evidence>
<feature type="region of interest" description="Disordered" evidence="6">
    <location>
        <begin position="8"/>
        <end position="39"/>
    </location>
</feature>
<dbReference type="Gene3D" id="3.20.70.20">
    <property type="match status" value="1"/>
</dbReference>
<comment type="catalytic activity">
    <reaction evidence="5">
        <text>a 2'-deoxyribonucleoside 5'-diphosphate + [thioredoxin]-disulfide + H2O = a ribonucleoside 5'-diphosphate + [thioredoxin]-dithiol</text>
        <dbReference type="Rhea" id="RHEA:23252"/>
        <dbReference type="Rhea" id="RHEA-COMP:10698"/>
        <dbReference type="Rhea" id="RHEA-COMP:10700"/>
        <dbReference type="ChEBI" id="CHEBI:15377"/>
        <dbReference type="ChEBI" id="CHEBI:29950"/>
        <dbReference type="ChEBI" id="CHEBI:50058"/>
        <dbReference type="ChEBI" id="CHEBI:57930"/>
        <dbReference type="ChEBI" id="CHEBI:73316"/>
        <dbReference type="EC" id="1.17.4.1"/>
    </reaction>
</comment>
<evidence type="ECO:0000256" key="2">
    <source>
        <dbReference type="ARBA" id="ARBA00012274"/>
    </source>
</evidence>
<evidence type="ECO:0000256" key="1">
    <source>
        <dbReference type="ARBA" id="ARBA00007405"/>
    </source>
</evidence>